<sequence>METNGKPAETSDPAEELFDRFLYSDNNVLTTLEQFSELKTLLGLNDVPHYQLFSKLKAHFTSWKLSSFMEILQRRINVKEYVSSVEKCKDCKIFIIGAGPCGLRCAIEAALCGAYVVVAEKRTSFTRNNVLHLWPYLIHDLRNLGIKKLFGKFCAGSLDHISIRRLQLILMKIALVLGVKVFVNTSFVEYLEPCNSTGWRISVKPSNTEIEMTDFDVLVGADGKRNSIPGFQRKEFRAKLAIGITANFKNKNSDEEAKIEEISGVAALFNQKFFADLKTETSIDLENIVYYKDDTHYFVMTAKKQCLLKKGVLKEDHNDVIKLLAYQNVDNSQLLNFVSEAADFSTGLPHSEFAINPDNGKPDVAIFDFTSMYSAEYAAKILERRDKRLIIGLVGDGLMEPFWPLGTGCARGFLSCMDLMWMIKQHQSGMEPIELLKERMALFQILHQTSNENMNKKHSAYTMNPKTRYKLIPKFTEDVSYLYENDEKENKRARTDRYSPEKTSPNKRLAGETTETVHKQWKKSTFARTRKPKNPSNESGVLQKKRSASPSGTSDQETLRQWCSDRLKLILPFLPVTDLDSCWRDGVLLCGLVHLCAPSEIDMAVVKSNTDSQNVDLAITVMFNEFGIQTLTAQDVLPPSGPDLLAIMSTILELQKCYQTVDSALMDGKSAKKKKLTSSENEKISSKPPSTEQLITPQKPEAPTPMDVDMPSPGALKKRVHSQRKVRKKTEAKFIAQVDNVEALAPNTPQKETPVKGSQKCHTCALSVLVLKRITVEGYVFHRKCFVCEECGTSLKTSTYHLITSPDATKPGRFFCKTHFTEIMSRSRELKKTSDKKPQTRNKEKKAPRPASAHYDSVKISNKSFRPSTPVVPEDAVPSEITPTKPKTKPEKPSRTDPKSSPDRPAPPSSTGPATVPSPESRYRDTALLIHKDKTSNKRGPESPALNKRSESAKSNVDESVTSKHRPTSPQAKQVPDPKSPKLAGRIKITETKSPELARTRTASSRLGKEAGAKKVASFHEDLPTEGIPDSTRKYSGPRGASSVPVDLLPSESFPPQPLPPNSNITVRKKSKKAHKAPAPPQDKTKDKSSGSEHSLHSGSPDSRDRSKSAGASKFAYKKKSEHSTDFVADEGWTQPMISRTAARMSPSLDVVVVEKTSDKPAVDIASGVKGRVIKDAGVKKVANTKPPQKPRPETRHARASSVSQVETYIPEFSRQLQDNISLKVDEGGPVSVKDRIALCAQRDLQTSSSFSAGARKRVEVSSDLKKSVNRDGSRIAASRGKVETDSTPSKFTRAQNIRRKRLRLKPTNKANQRRLAQAQQIQRDRSVLEQKMTEFENTAAEIEMLLRDSGNDDKHLLSQFLELVNMKNEMTRRENELHLCEKYLQLMDEQDQIERDLRYLLEMKDSEKEEEDHLEEEELILKKFDVVNRRDYLLTQLDDNKRREEEENKQINDMLASKGMSSKQYSYNTESFLTIESLLEPDDEKPDEDVEDTLEMFEQSTAQVQRRQKKGRKDGDENAISRFFNRMSIFN</sequence>
<evidence type="ECO:0000313" key="22">
    <source>
        <dbReference type="EMBL" id="AEY80351.1"/>
    </source>
</evidence>
<dbReference type="PANTHER" id="PTHR23167">
    <property type="entry name" value="CALPONIN HOMOLOGY DOMAIN-CONTAINING PROTEIN DDB_G0272472-RELATED"/>
    <property type="match status" value="1"/>
</dbReference>
<dbReference type="InterPro" id="IPR036872">
    <property type="entry name" value="CH_dom_sf"/>
</dbReference>
<evidence type="ECO:0000256" key="17">
    <source>
        <dbReference type="SAM" id="Coils"/>
    </source>
</evidence>
<evidence type="ECO:0000256" key="5">
    <source>
        <dbReference type="ARBA" id="ARBA00022490"/>
    </source>
</evidence>
<dbReference type="SMART" id="SM00033">
    <property type="entry name" value="CH"/>
    <property type="match status" value="1"/>
</dbReference>
<feature type="compositionally biased region" description="Basic residues" evidence="18">
    <location>
        <begin position="1067"/>
        <end position="1076"/>
    </location>
</feature>
<organism evidence="22">
    <name type="scientific">Mnemiopsis leidyi</name>
    <name type="common">Sea walnut</name>
    <name type="synonym">Warty comb jellyfish</name>
    <dbReference type="NCBI Taxonomy" id="27923"/>
    <lineage>
        <taxon>Eukaryota</taxon>
        <taxon>Metazoa</taxon>
        <taxon>Ctenophora</taxon>
        <taxon>Tentaculata</taxon>
        <taxon>Lobata</taxon>
        <taxon>Bolinopsidae</taxon>
        <taxon>Mnemiopsis</taxon>
    </lineage>
</organism>
<dbReference type="SMART" id="SM01203">
    <property type="entry name" value="DUF3585"/>
    <property type="match status" value="1"/>
</dbReference>
<comment type="cofactor">
    <cofactor evidence="1">
        <name>FAD</name>
        <dbReference type="ChEBI" id="CHEBI:57692"/>
    </cofactor>
</comment>
<feature type="compositionally biased region" description="Basic and acidic residues" evidence="18">
    <location>
        <begin position="988"/>
        <end position="999"/>
    </location>
</feature>
<keyword evidence="8" id="KW-0274">FAD</keyword>
<comment type="catalytic activity">
    <reaction evidence="15">
        <text>L-methionyl-[F-actin] + NADPH + O2 + H(+) = L-methionyl-(R)-S-oxide-[F-actin] + NADP(+) + H2O</text>
        <dbReference type="Rhea" id="RHEA:51308"/>
        <dbReference type="Rhea" id="RHEA-COMP:12953"/>
        <dbReference type="Rhea" id="RHEA-COMP:12956"/>
        <dbReference type="ChEBI" id="CHEBI:15377"/>
        <dbReference type="ChEBI" id="CHEBI:15378"/>
        <dbReference type="ChEBI" id="CHEBI:15379"/>
        <dbReference type="ChEBI" id="CHEBI:16044"/>
        <dbReference type="ChEBI" id="CHEBI:45764"/>
        <dbReference type="ChEBI" id="CHEBI:57783"/>
        <dbReference type="ChEBI" id="CHEBI:58349"/>
        <dbReference type="EC" id="1.14.13.225"/>
    </reaction>
</comment>
<feature type="compositionally biased region" description="Basic and acidic residues" evidence="18">
    <location>
        <begin position="1083"/>
        <end position="1108"/>
    </location>
</feature>
<evidence type="ECO:0000256" key="7">
    <source>
        <dbReference type="ARBA" id="ARBA00022723"/>
    </source>
</evidence>
<keyword evidence="12" id="KW-0503">Monooxygenase</keyword>
<evidence type="ECO:0000256" key="13">
    <source>
        <dbReference type="ARBA" id="ARBA00023038"/>
    </source>
</evidence>
<dbReference type="InterPro" id="IPR022735">
    <property type="entry name" value="bMERB_dom"/>
</dbReference>
<evidence type="ECO:0000259" key="21">
    <source>
        <dbReference type="PROSITE" id="PS51848"/>
    </source>
</evidence>
<feature type="compositionally biased region" description="Polar residues" evidence="18">
    <location>
        <begin position="687"/>
        <end position="696"/>
    </location>
</feature>
<keyword evidence="5" id="KW-0963">Cytoplasm</keyword>
<dbReference type="PANTHER" id="PTHR23167:SF54">
    <property type="entry name" value="[F-ACTIN]-MONOOXYGENASE MICAL"/>
    <property type="match status" value="1"/>
</dbReference>
<comment type="subcellular location">
    <subcellularLocation>
        <location evidence="2">Cytoplasm</location>
    </subcellularLocation>
</comment>
<dbReference type="InterPro" id="IPR036188">
    <property type="entry name" value="FAD/NAD-bd_sf"/>
</dbReference>
<evidence type="ECO:0000256" key="11">
    <source>
        <dbReference type="ARBA" id="ARBA00023002"/>
    </source>
</evidence>
<dbReference type="GO" id="GO:0005737">
    <property type="term" value="C:cytoplasm"/>
    <property type="evidence" value="ECO:0007669"/>
    <property type="project" value="UniProtKB-SubCell"/>
</dbReference>
<dbReference type="PROSITE" id="PS50021">
    <property type="entry name" value="CH"/>
    <property type="match status" value="1"/>
</dbReference>
<keyword evidence="7 16" id="KW-0479">Metal-binding</keyword>
<feature type="region of interest" description="Disordered" evidence="18">
    <location>
        <begin position="669"/>
        <end position="707"/>
    </location>
</feature>
<dbReference type="EC" id="1.14.13.225" evidence="4"/>
<keyword evidence="9 16" id="KW-0862">Zinc</keyword>
<dbReference type="Gene3D" id="3.50.50.60">
    <property type="entry name" value="FAD/NAD(P)-binding domain"/>
    <property type="match status" value="1"/>
</dbReference>
<dbReference type="InterPro" id="IPR001781">
    <property type="entry name" value="Znf_LIM"/>
</dbReference>
<dbReference type="Gene3D" id="1.10.418.10">
    <property type="entry name" value="Calponin-like domain"/>
    <property type="match status" value="1"/>
</dbReference>
<dbReference type="Pfam" id="PF25413">
    <property type="entry name" value="Rossman_Mical"/>
    <property type="match status" value="1"/>
</dbReference>
<dbReference type="SMART" id="SM00132">
    <property type="entry name" value="LIM"/>
    <property type="match status" value="1"/>
</dbReference>
<dbReference type="EMBL" id="JN615202">
    <property type="protein sequence ID" value="AEY80351.1"/>
    <property type="molecule type" value="mRNA"/>
</dbReference>
<dbReference type="GO" id="GO:0046872">
    <property type="term" value="F:metal ion binding"/>
    <property type="evidence" value="ECO:0007669"/>
    <property type="project" value="UniProtKB-KW"/>
</dbReference>
<feature type="coiled-coil region" evidence="17">
    <location>
        <begin position="1398"/>
        <end position="1455"/>
    </location>
</feature>
<dbReference type="InterPro" id="IPR050540">
    <property type="entry name" value="F-actin_Monoox_Mical"/>
</dbReference>
<evidence type="ECO:0000256" key="6">
    <source>
        <dbReference type="ARBA" id="ARBA00022630"/>
    </source>
</evidence>
<evidence type="ECO:0000256" key="8">
    <source>
        <dbReference type="ARBA" id="ARBA00022827"/>
    </source>
</evidence>
<reference evidence="22" key="1">
    <citation type="submission" date="2011-08" db="EMBL/GenBank/DDBJ databases">
        <title>The Diversification of the LIM Superclass at the Base of the Metazoa Increased Subcellular Complexity and Promoted Multicellular Specialization.</title>
        <authorList>
            <person name="Koch B.J."/>
            <person name="Ryan J.F."/>
            <person name="Baxevanis A.D."/>
        </authorList>
    </citation>
    <scope>NUCLEOTIDE SEQUENCE</scope>
</reference>
<dbReference type="Gene3D" id="2.10.110.10">
    <property type="entry name" value="Cysteine Rich Protein"/>
    <property type="match status" value="1"/>
</dbReference>
<feature type="region of interest" description="Disordered" evidence="18">
    <location>
        <begin position="1178"/>
        <end position="1204"/>
    </location>
</feature>
<evidence type="ECO:0000256" key="4">
    <source>
        <dbReference type="ARBA" id="ARBA00012709"/>
    </source>
</evidence>
<feature type="domain" description="LIM zinc-binding" evidence="20">
    <location>
        <begin position="759"/>
        <end position="826"/>
    </location>
</feature>
<dbReference type="GO" id="GO:0003779">
    <property type="term" value="F:actin binding"/>
    <property type="evidence" value="ECO:0007669"/>
    <property type="project" value="UniProtKB-KW"/>
</dbReference>
<evidence type="ECO:0000259" key="20">
    <source>
        <dbReference type="PROSITE" id="PS50023"/>
    </source>
</evidence>
<proteinExistence type="evidence at transcript level"/>
<comment type="similarity">
    <text evidence="3">Belongs to the Mical family.</text>
</comment>
<evidence type="ECO:0000256" key="16">
    <source>
        <dbReference type="PROSITE-ProRule" id="PRU00125"/>
    </source>
</evidence>
<dbReference type="SUPFAM" id="SSF47576">
    <property type="entry name" value="Calponin-homology domain, CH-domain"/>
    <property type="match status" value="1"/>
</dbReference>
<feature type="compositionally biased region" description="Basic and acidic residues" evidence="18">
    <location>
        <begin position="490"/>
        <end position="500"/>
    </location>
</feature>
<evidence type="ECO:0000256" key="15">
    <source>
        <dbReference type="ARBA" id="ARBA00049522"/>
    </source>
</evidence>
<feature type="domain" description="Calponin-homology (CH)" evidence="19">
    <location>
        <begin position="553"/>
        <end position="659"/>
    </location>
</feature>
<keyword evidence="10" id="KW-0521">NADP</keyword>
<keyword evidence="6" id="KW-0285">Flavoprotein</keyword>
<evidence type="ECO:0000256" key="2">
    <source>
        <dbReference type="ARBA" id="ARBA00004496"/>
    </source>
</evidence>
<feature type="compositionally biased region" description="Basic and acidic residues" evidence="18">
    <location>
        <begin position="826"/>
        <end position="847"/>
    </location>
</feature>
<evidence type="ECO:0000256" key="14">
    <source>
        <dbReference type="ARBA" id="ARBA00023203"/>
    </source>
</evidence>
<feature type="region of interest" description="Disordered" evidence="18">
    <location>
        <begin position="826"/>
        <end position="1132"/>
    </location>
</feature>
<dbReference type="InterPro" id="IPR001715">
    <property type="entry name" value="CH_dom"/>
</dbReference>
<dbReference type="GO" id="GO:0120501">
    <property type="term" value="F:F-actin monooxygenase activity"/>
    <property type="evidence" value="ECO:0007669"/>
    <property type="project" value="UniProtKB-EC"/>
</dbReference>
<feature type="domain" description="BMERB" evidence="21">
    <location>
        <begin position="1309"/>
        <end position="1454"/>
    </location>
</feature>
<keyword evidence="14" id="KW-0009">Actin-binding</keyword>
<dbReference type="PROSITE" id="PS50023">
    <property type="entry name" value="LIM_DOMAIN_2"/>
    <property type="match status" value="1"/>
</dbReference>
<feature type="compositionally biased region" description="Basic and acidic residues" evidence="18">
    <location>
        <begin position="921"/>
        <end position="941"/>
    </location>
</feature>
<feature type="compositionally biased region" description="Basic and acidic residues" evidence="18">
    <location>
        <begin position="1007"/>
        <end position="1023"/>
    </location>
</feature>
<feature type="compositionally biased region" description="Polar residues" evidence="18">
    <location>
        <begin position="548"/>
        <end position="557"/>
    </location>
</feature>
<keyword evidence="17" id="KW-0175">Coiled coil</keyword>
<feature type="compositionally biased region" description="Basic and acidic residues" evidence="18">
    <location>
        <begin position="888"/>
        <end position="902"/>
    </location>
</feature>
<evidence type="ECO:0000256" key="9">
    <source>
        <dbReference type="ARBA" id="ARBA00022833"/>
    </source>
</evidence>
<name>H2DJY0_MNELE</name>
<keyword evidence="13 16" id="KW-0440">LIM domain</keyword>
<protein>
    <recommendedName>
        <fullName evidence="4">F-actin monooxygenase</fullName>
        <ecNumber evidence="4">1.14.13.225</ecNumber>
    </recommendedName>
</protein>
<evidence type="ECO:0000256" key="3">
    <source>
        <dbReference type="ARBA" id="ARBA00008223"/>
    </source>
</evidence>
<evidence type="ECO:0000256" key="18">
    <source>
        <dbReference type="SAM" id="MobiDB-lite"/>
    </source>
</evidence>
<evidence type="ECO:0000256" key="1">
    <source>
        <dbReference type="ARBA" id="ARBA00001974"/>
    </source>
</evidence>
<dbReference type="Pfam" id="PF00412">
    <property type="entry name" value="LIM"/>
    <property type="match status" value="1"/>
</dbReference>
<dbReference type="InterPro" id="IPR057494">
    <property type="entry name" value="Rossman_Mical"/>
</dbReference>
<dbReference type="PROSITE" id="PS51848">
    <property type="entry name" value="BMERB"/>
    <property type="match status" value="1"/>
</dbReference>
<dbReference type="Pfam" id="PF00307">
    <property type="entry name" value="CH"/>
    <property type="match status" value="1"/>
</dbReference>
<feature type="region of interest" description="Disordered" evidence="18">
    <location>
        <begin position="1271"/>
        <end position="1290"/>
    </location>
</feature>
<keyword evidence="11" id="KW-0560">Oxidoreductase</keyword>
<gene>
    <name evidence="22" type="primary">ML08716</name>
</gene>
<dbReference type="PROSITE" id="PS00478">
    <property type="entry name" value="LIM_DOMAIN_1"/>
    <property type="match status" value="1"/>
</dbReference>
<evidence type="ECO:0000256" key="10">
    <source>
        <dbReference type="ARBA" id="ARBA00022857"/>
    </source>
</evidence>
<feature type="coiled-coil region" evidence="17">
    <location>
        <begin position="1319"/>
        <end position="1346"/>
    </location>
</feature>
<dbReference type="SUPFAM" id="SSF51905">
    <property type="entry name" value="FAD/NAD(P)-binding domain"/>
    <property type="match status" value="1"/>
</dbReference>
<accession>H2DJY0</accession>
<feature type="region of interest" description="Disordered" evidence="18">
    <location>
        <begin position="490"/>
        <end position="557"/>
    </location>
</feature>
<evidence type="ECO:0000256" key="12">
    <source>
        <dbReference type="ARBA" id="ARBA00023033"/>
    </source>
</evidence>
<evidence type="ECO:0000259" key="19">
    <source>
        <dbReference type="PROSITE" id="PS50021"/>
    </source>
</evidence>
<dbReference type="Pfam" id="PF12130">
    <property type="entry name" value="bMERB_dom"/>
    <property type="match status" value="1"/>
</dbReference>